<dbReference type="Gene3D" id="3.30.70.790">
    <property type="entry name" value="UreE, C-terminal domain"/>
    <property type="match status" value="1"/>
</dbReference>
<dbReference type="AlphaFoldDB" id="A0A4R4DUE5"/>
<reference evidence="2 3" key="1">
    <citation type="submission" date="2019-03" db="EMBL/GenBank/DDBJ databases">
        <authorList>
            <person name="Kim M.K.M."/>
        </authorList>
    </citation>
    <scope>NUCLEOTIDE SEQUENCE [LARGE SCALE GENOMIC DNA]</scope>
    <source>
        <strain evidence="2 3">17J68-15</strain>
    </source>
</reference>
<dbReference type="Proteomes" id="UP000295164">
    <property type="component" value="Unassembled WGS sequence"/>
</dbReference>
<dbReference type="SUPFAM" id="SSF54913">
    <property type="entry name" value="GlnB-like"/>
    <property type="match status" value="1"/>
</dbReference>
<dbReference type="InterPro" id="IPR018551">
    <property type="entry name" value="DUF2007"/>
</dbReference>
<sequence>MNFVLLATYDNYVDAHIVQGRLEEEGIRCWLKDEHTLTINPLWNNAMGYIKLMVPEEQLERARAILATPGDIE</sequence>
<comment type="caution">
    <text evidence="2">The sequence shown here is derived from an EMBL/GenBank/DDBJ whole genome shotgun (WGS) entry which is preliminary data.</text>
</comment>
<accession>A0A4R4DUE5</accession>
<protein>
    <submittedName>
        <fullName evidence="2">DUF2007 domain-containing protein</fullName>
    </submittedName>
</protein>
<proteinExistence type="predicted"/>
<dbReference type="OrthoDB" id="8480302at2"/>
<keyword evidence="3" id="KW-1185">Reference proteome</keyword>
<dbReference type="EMBL" id="SKFH01000046">
    <property type="protein sequence ID" value="TCZ65867.1"/>
    <property type="molecule type" value="Genomic_DNA"/>
</dbReference>
<gene>
    <name evidence="2" type="ORF">E0486_17035</name>
</gene>
<evidence type="ECO:0000259" key="1">
    <source>
        <dbReference type="Pfam" id="PF09413"/>
    </source>
</evidence>
<evidence type="ECO:0000313" key="3">
    <source>
        <dbReference type="Proteomes" id="UP000295164"/>
    </source>
</evidence>
<organism evidence="2 3">
    <name type="scientific">Flaviaesturariibacter aridisoli</name>
    <dbReference type="NCBI Taxonomy" id="2545761"/>
    <lineage>
        <taxon>Bacteria</taxon>
        <taxon>Pseudomonadati</taxon>
        <taxon>Bacteroidota</taxon>
        <taxon>Chitinophagia</taxon>
        <taxon>Chitinophagales</taxon>
        <taxon>Chitinophagaceae</taxon>
        <taxon>Flaviaestuariibacter</taxon>
    </lineage>
</organism>
<evidence type="ECO:0000313" key="2">
    <source>
        <dbReference type="EMBL" id="TCZ65867.1"/>
    </source>
</evidence>
<dbReference type="InterPro" id="IPR011322">
    <property type="entry name" value="N-reg_PII-like_a/b"/>
</dbReference>
<dbReference type="RefSeq" id="WP_131854011.1">
    <property type="nucleotide sequence ID" value="NZ_SKFH01000046.1"/>
</dbReference>
<name>A0A4R4DUE5_9BACT</name>
<dbReference type="Pfam" id="PF09413">
    <property type="entry name" value="DUF2007"/>
    <property type="match status" value="1"/>
</dbReference>
<feature type="domain" description="DUF2007" evidence="1">
    <location>
        <begin position="6"/>
        <end position="67"/>
    </location>
</feature>